<comment type="function">
    <text evidence="7">Essential component of the PAM complex, a complex required for the translocation of transit peptide-containing proteins from the inner membrane into the mitochondrial matrix in an ATP-dependent manner. In the complex, it is required to stimulate activity of mtHSP70 (SSC1).</text>
</comment>
<comment type="subcellular location">
    <subcellularLocation>
        <location evidence="1">Mitochondrion inner membrane</location>
    </subcellularLocation>
</comment>
<dbReference type="AlphaFoldDB" id="A0A1E3NFL0"/>
<keyword evidence="4" id="KW-0496">Mitochondrion</keyword>
<accession>A0A1E3NFL0</accession>
<dbReference type="STRING" id="763406.A0A1E3NFL0"/>
<evidence type="ECO:0000256" key="5">
    <source>
        <dbReference type="ARBA" id="ARBA00023136"/>
    </source>
</evidence>
<organism evidence="11 12">
    <name type="scientific">Pichia membranifaciens NRRL Y-2026</name>
    <dbReference type="NCBI Taxonomy" id="763406"/>
    <lineage>
        <taxon>Eukaryota</taxon>
        <taxon>Fungi</taxon>
        <taxon>Dikarya</taxon>
        <taxon>Ascomycota</taxon>
        <taxon>Saccharomycotina</taxon>
        <taxon>Pichiomycetes</taxon>
        <taxon>Pichiales</taxon>
        <taxon>Pichiaceae</taxon>
        <taxon>Pichia</taxon>
    </lineage>
</organism>
<evidence type="ECO:0000256" key="1">
    <source>
        <dbReference type="ARBA" id="ARBA00004273"/>
    </source>
</evidence>
<evidence type="ECO:0000313" key="11">
    <source>
        <dbReference type="EMBL" id="ODQ44909.1"/>
    </source>
</evidence>
<feature type="signal peptide" evidence="9">
    <location>
        <begin position="1"/>
        <end position="22"/>
    </location>
</feature>
<evidence type="ECO:0000256" key="6">
    <source>
        <dbReference type="ARBA" id="ARBA00023186"/>
    </source>
</evidence>
<evidence type="ECO:0000256" key="7">
    <source>
        <dbReference type="ARBA" id="ARBA00037395"/>
    </source>
</evidence>
<dbReference type="InterPro" id="IPR001623">
    <property type="entry name" value="DnaJ_domain"/>
</dbReference>
<keyword evidence="3" id="KW-0813">Transport</keyword>
<comment type="subunit">
    <text evidence="8">Heterodimer with PAM16. Component of the PAM complex, at least composed of mtHsp70, MGE1, TIM44, PAM16, PAM17 and PAM18.</text>
</comment>
<dbReference type="SMART" id="SM00271">
    <property type="entry name" value="DnaJ"/>
    <property type="match status" value="1"/>
</dbReference>
<evidence type="ECO:0000256" key="4">
    <source>
        <dbReference type="ARBA" id="ARBA00023128"/>
    </source>
</evidence>
<keyword evidence="2" id="KW-0999">Mitochondrion inner membrane</keyword>
<dbReference type="Proteomes" id="UP000094455">
    <property type="component" value="Unassembled WGS sequence"/>
</dbReference>
<reference evidence="11 12" key="1">
    <citation type="journal article" date="2016" name="Proc. Natl. Acad. Sci. U.S.A.">
        <title>Comparative genomics of biotechnologically important yeasts.</title>
        <authorList>
            <person name="Riley R."/>
            <person name="Haridas S."/>
            <person name="Wolfe K.H."/>
            <person name="Lopes M.R."/>
            <person name="Hittinger C.T."/>
            <person name="Goeker M."/>
            <person name="Salamov A.A."/>
            <person name="Wisecaver J.H."/>
            <person name="Long T.M."/>
            <person name="Calvey C.H."/>
            <person name="Aerts A.L."/>
            <person name="Barry K.W."/>
            <person name="Choi C."/>
            <person name="Clum A."/>
            <person name="Coughlan A.Y."/>
            <person name="Deshpande S."/>
            <person name="Douglass A.P."/>
            <person name="Hanson S.J."/>
            <person name="Klenk H.-P."/>
            <person name="LaButti K.M."/>
            <person name="Lapidus A."/>
            <person name="Lindquist E.A."/>
            <person name="Lipzen A.M."/>
            <person name="Meier-Kolthoff J.P."/>
            <person name="Ohm R.A."/>
            <person name="Otillar R.P."/>
            <person name="Pangilinan J.L."/>
            <person name="Peng Y."/>
            <person name="Rokas A."/>
            <person name="Rosa C.A."/>
            <person name="Scheuner C."/>
            <person name="Sibirny A.A."/>
            <person name="Slot J.C."/>
            <person name="Stielow J.B."/>
            <person name="Sun H."/>
            <person name="Kurtzman C.P."/>
            <person name="Blackwell M."/>
            <person name="Grigoriev I.V."/>
            <person name="Jeffries T.W."/>
        </authorList>
    </citation>
    <scope>NUCLEOTIDE SEQUENCE [LARGE SCALE GENOMIC DNA]</scope>
    <source>
        <strain evidence="11 12">NRRL Y-2026</strain>
    </source>
</reference>
<dbReference type="CDD" id="cd06257">
    <property type="entry name" value="DnaJ"/>
    <property type="match status" value="1"/>
</dbReference>
<keyword evidence="3" id="KW-0811">Translocation</keyword>
<dbReference type="GO" id="GO:0001671">
    <property type="term" value="F:ATPase activator activity"/>
    <property type="evidence" value="ECO:0007669"/>
    <property type="project" value="EnsemblFungi"/>
</dbReference>
<name>A0A1E3NFL0_9ASCO</name>
<keyword evidence="12" id="KW-1185">Reference proteome</keyword>
<dbReference type="PROSITE" id="PS50076">
    <property type="entry name" value="DNAJ_2"/>
    <property type="match status" value="1"/>
</dbReference>
<evidence type="ECO:0000256" key="3">
    <source>
        <dbReference type="ARBA" id="ARBA00023010"/>
    </source>
</evidence>
<dbReference type="PANTHER" id="PTHR12763">
    <property type="match status" value="1"/>
</dbReference>
<dbReference type="RefSeq" id="XP_019016022.1">
    <property type="nucleotide sequence ID" value="XM_019164561.1"/>
</dbReference>
<dbReference type="GeneID" id="30181248"/>
<dbReference type="FunFam" id="1.10.287.110:FF:000001">
    <property type="entry name" value="Import inner membrane translocase subunit tim14"/>
    <property type="match status" value="1"/>
</dbReference>
<sequence>MQLPIIIGIGVTVAALTVKATANAVARCHRLTPGEIARLNGLVVGGAAGQFRVWPANSPYWRRFHDLDGQMPYGGFDGKMGKEEALEILGFGREDVLRRAVTWDEIRRRHRQLMMGNHPDKGGSKYLAMKINAAKQMLEKDYR</sequence>
<dbReference type="Gene3D" id="1.10.287.110">
    <property type="entry name" value="DnaJ domain"/>
    <property type="match status" value="1"/>
</dbReference>
<keyword evidence="3" id="KW-0653">Protein transport</keyword>
<dbReference type="SUPFAM" id="SSF46565">
    <property type="entry name" value="Chaperone J-domain"/>
    <property type="match status" value="1"/>
</dbReference>
<protein>
    <recommendedName>
        <fullName evidence="10">J domain-containing protein</fullName>
    </recommendedName>
</protein>
<dbReference type="GO" id="GO:0001405">
    <property type="term" value="C:PAM complex, Tim23 associated import motor"/>
    <property type="evidence" value="ECO:0007669"/>
    <property type="project" value="EnsemblFungi"/>
</dbReference>
<dbReference type="EMBL" id="KV454005">
    <property type="protein sequence ID" value="ODQ44909.1"/>
    <property type="molecule type" value="Genomic_DNA"/>
</dbReference>
<keyword evidence="5" id="KW-0472">Membrane</keyword>
<keyword evidence="9" id="KW-0732">Signal</keyword>
<evidence type="ECO:0000313" key="12">
    <source>
        <dbReference type="Proteomes" id="UP000094455"/>
    </source>
</evidence>
<dbReference type="InterPro" id="IPR036869">
    <property type="entry name" value="J_dom_sf"/>
</dbReference>
<evidence type="ECO:0000256" key="9">
    <source>
        <dbReference type="SAM" id="SignalP"/>
    </source>
</evidence>
<feature type="chain" id="PRO_5009133333" description="J domain-containing protein" evidence="9">
    <location>
        <begin position="23"/>
        <end position="143"/>
    </location>
</feature>
<evidence type="ECO:0000259" key="10">
    <source>
        <dbReference type="PROSITE" id="PS50076"/>
    </source>
</evidence>
<gene>
    <name evidence="11" type="ORF">PICMEDRAFT_73714</name>
</gene>
<dbReference type="PANTHER" id="PTHR12763:SF29">
    <property type="entry name" value="MITOCHONDRIAL DNAJ HOMOLOG 2"/>
    <property type="match status" value="1"/>
</dbReference>
<keyword evidence="6" id="KW-0143">Chaperone</keyword>
<dbReference type="OrthoDB" id="240298at2759"/>
<evidence type="ECO:0000256" key="2">
    <source>
        <dbReference type="ARBA" id="ARBA00022792"/>
    </source>
</evidence>
<dbReference type="GO" id="GO:0030150">
    <property type="term" value="P:protein import into mitochondrial matrix"/>
    <property type="evidence" value="ECO:0007669"/>
    <property type="project" value="EnsemblFungi"/>
</dbReference>
<evidence type="ECO:0000256" key="8">
    <source>
        <dbReference type="ARBA" id="ARBA00062349"/>
    </source>
</evidence>
<feature type="domain" description="J" evidence="10">
    <location>
        <begin position="84"/>
        <end position="143"/>
    </location>
</feature>
<proteinExistence type="predicted"/>